<comment type="caution">
    <text evidence="1">The sequence shown here is derived from an EMBL/GenBank/DDBJ whole genome shotgun (WGS) entry which is preliminary data.</text>
</comment>
<sequence length="237" mass="27119">MILTAHQPVYLPWLGLFHKIALADMFCIFDIAQYQTKDYNNRNKIKTNAGPIWLSVPVESKDHFQKKICDIRIVNNGWNRKHLKSIQLAYQKAPFYKDHIGALEKILGTQFDYLTDLNTEILRFSLDALGIKIPIVKASDYDFSGYKSDLVLDMCVKLKARHYIFGAQGKNYADVASFEKNDIGVTFQDYVHPRYSQLHGEFEPYMSLIDLLFNVGPESFSVLMSGNISRVAHEGGD</sequence>
<evidence type="ECO:0000313" key="1">
    <source>
        <dbReference type="EMBL" id="OWW21310.1"/>
    </source>
</evidence>
<dbReference type="Pfam" id="PF08889">
    <property type="entry name" value="WbqC"/>
    <property type="match status" value="1"/>
</dbReference>
<dbReference type="Proteomes" id="UP000197535">
    <property type="component" value="Unassembled WGS sequence"/>
</dbReference>
<keyword evidence="2" id="KW-1185">Reference proteome</keyword>
<dbReference type="AlphaFoldDB" id="A0A254TFA2"/>
<dbReference type="InterPro" id="IPR014985">
    <property type="entry name" value="WbqC"/>
</dbReference>
<dbReference type="RefSeq" id="WP_170942157.1">
    <property type="nucleotide sequence ID" value="NZ_LSTO01000001.1"/>
</dbReference>
<reference evidence="1 2" key="1">
    <citation type="submission" date="2016-02" db="EMBL/GenBank/DDBJ databases">
        <authorList>
            <person name="Wen L."/>
            <person name="He K."/>
            <person name="Yang H."/>
        </authorList>
    </citation>
    <scope>NUCLEOTIDE SEQUENCE [LARGE SCALE GENOMIC DNA]</scope>
    <source>
        <strain evidence="1 2">TSA40</strain>
    </source>
</reference>
<proteinExistence type="predicted"/>
<dbReference type="EMBL" id="LSTO01000001">
    <property type="protein sequence ID" value="OWW21310.1"/>
    <property type="molecule type" value="Genomic_DNA"/>
</dbReference>
<accession>A0A254TFA2</accession>
<evidence type="ECO:0008006" key="3">
    <source>
        <dbReference type="Google" id="ProtNLM"/>
    </source>
</evidence>
<gene>
    <name evidence="1" type="ORF">AYR66_19345</name>
</gene>
<protein>
    <recommendedName>
        <fullName evidence="3">WbqC-like protein</fullName>
    </recommendedName>
</protein>
<name>A0A254TFA2_9BURK</name>
<evidence type="ECO:0000313" key="2">
    <source>
        <dbReference type="Proteomes" id="UP000197535"/>
    </source>
</evidence>
<organism evidence="1 2">
    <name type="scientific">Noviherbaspirillum denitrificans</name>
    <dbReference type="NCBI Taxonomy" id="1968433"/>
    <lineage>
        <taxon>Bacteria</taxon>
        <taxon>Pseudomonadati</taxon>
        <taxon>Pseudomonadota</taxon>
        <taxon>Betaproteobacteria</taxon>
        <taxon>Burkholderiales</taxon>
        <taxon>Oxalobacteraceae</taxon>
        <taxon>Noviherbaspirillum</taxon>
    </lineage>
</organism>